<dbReference type="EMBL" id="JAHRIQ010058448">
    <property type="protein sequence ID" value="MEQ2239774.1"/>
    <property type="molecule type" value="Genomic_DNA"/>
</dbReference>
<gene>
    <name evidence="1" type="ORF">ILYODFUR_007940</name>
</gene>
<name>A0ABV0U4Q7_9TELE</name>
<sequence length="92" mass="10142">MNKHGEVVMESAELVFIPQLQSELVSSRHTGMFLLVAAGGEPVGSEKKQILPVKSYHYKTPSASCLLNSSPTRQLQEGRTVYGMTGFFEQLL</sequence>
<reference evidence="1 2" key="1">
    <citation type="submission" date="2021-06" db="EMBL/GenBank/DDBJ databases">
        <authorList>
            <person name="Palmer J.M."/>
        </authorList>
    </citation>
    <scope>NUCLEOTIDE SEQUENCE [LARGE SCALE GENOMIC DNA]</scope>
    <source>
        <strain evidence="2">if_2019</strain>
        <tissue evidence="1">Muscle</tissue>
    </source>
</reference>
<keyword evidence="2" id="KW-1185">Reference proteome</keyword>
<dbReference type="Proteomes" id="UP001482620">
    <property type="component" value="Unassembled WGS sequence"/>
</dbReference>
<evidence type="ECO:0000313" key="1">
    <source>
        <dbReference type="EMBL" id="MEQ2239774.1"/>
    </source>
</evidence>
<organism evidence="1 2">
    <name type="scientific">Ilyodon furcidens</name>
    <name type="common">goldbreast splitfin</name>
    <dbReference type="NCBI Taxonomy" id="33524"/>
    <lineage>
        <taxon>Eukaryota</taxon>
        <taxon>Metazoa</taxon>
        <taxon>Chordata</taxon>
        <taxon>Craniata</taxon>
        <taxon>Vertebrata</taxon>
        <taxon>Euteleostomi</taxon>
        <taxon>Actinopterygii</taxon>
        <taxon>Neopterygii</taxon>
        <taxon>Teleostei</taxon>
        <taxon>Neoteleostei</taxon>
        <taxon>Acanthomorphata</taxon>
        <taxon>Ovalentaria</taxon>
        <taxon>Atherinomorphae</taxon>
        <taxon>Cyprinodontiformes</taxon>
        <taxon>Goodeidae</taxon>
        <taxon>Ilyodon</taxon>
    </lineage>
</organism>
<accession>A0ABV0U4Q7</accession>
<comment type="caution">
    <text evidence="1">The sequence shown here is derived from an EMBL/GenBank/DDBJ whole genome shotgun (WGS) entry which is preliminary data.</text>
</comment>
<proteinExistence type="predicted"/>
<evidence type="ECO:0000313" key="2">
    <source>
        <dbReference type="Proteomes" id="UP001482620"/>
    </source>
</evidence>
<protein>
    <submittedName>
        <fullName evidence="1">Uncharacterized protein</fullName>
    </submittedName>
</protein>